<dbReference type="STRING" id="1798664.A3C93_02475"/>
<evidence type="ECO:0000313" key="1">
    <source>
        <dbReference type="EMBL" id="OGZ11776.1"/>
    </source>
</evidence>
<reference evidence="1 2" key="1">
    <citation type="journal article" date="2016" name="Nat. Commun.">
        <title>Thousands of microbial genomes shed light on interconnected biogeochemical processes in an aquifer system.</title>
        <authorList>
            <person name="Anantharaman K."/>
            <person name="Brown C.T."/>
            <person name="Hug L.A."/>
            <person name="Sharon I."/>
            <person name="Castelle C.J."/>
            <person name="Probst A.J."/>
            <person name="Thomas B.C."/>
            <person name="Singh A."/>
            <person name="Wilkins M.J."/>
            <person name="Karaoz U."/>
            <person name="Brodie E.L."/>
            <person name="Williams K.H."/>
            <person name="Hubbard S.S."/>
            <person name="Banfield J.F."/>
        </authorList>
    </citation>
    <scope>NUCLEOTIDE SEQUENCE [LARGE SCALE GENOMIC DNA]</scope>
</reference>
<accession>A0A1G2DDW4</accession>
<protein>
    <recommendedName>
        <fullName evidence="3">AbiEi antitoxin C-terminal domain-containing protein</fullName>
    </recommendedName>
</protein>
<comment type="caution">
    <text evidence="1">The sequence shown here is derived from an EMBL/GenBank/DDBJ whole genome shotgun (WGS) entry which is preliminary data.</text>
</comment>
<name>A0A1G2DDW4_9BACT</name>
<dbReference type="Proteomes" id="UP000178636">
    <property type="component" value="Unassembled WGS sequence"/>
</dbReference>
<gene>
    <name evidence="1" type="ORF">A3C93_02475</name>
</gene>
<organism evidence="1 2">
    <name type="scientific">Candidatus Lloydbacteria bacterium RIFCSPHIGHO2_02_FULL_54_17</name>
    <dbReference type="NCBI Taxonomy" id="1798664"/>
    <lineage>
        <taxon>Bacteria</taxon>
        <taxon>Candidatus Lloydiibacteriota</taxon>
    </lineage>
</organism>
<sequence>MVKLVNQTIFAAKIKEKKLALFSSKDIRMLFGVSKRAATMLLHRYAKNGFVVRAKRGLYALGEFPPPQLFLANVLYGPSYISCEFALSYHRIIPETAYEITSITTKATRRFERFGKIFSYRKIHARAFTGYTVEQDRGYSFRIADPEKAFVDALYYRARTNKEPLSRFAKEHIDRTRALQYAELFQNKKLISMIKQTLA</sequence>
<dbReference type="AlphaFoldDB" id="A0A1G2DDW4"/>
<dbReference type="EMBL" id="MHLO01000029">
    <property type="protein sequence ID" value="OGZ11776.1"/>
    <property type="molecule type" value="Genomic_DNA"/>
</dbReference>
<evidence type="ECO:0000313" key="2">
    <source>
        <dbReference type="Proteomes" id="UP000178636"/>
    </source>
</evidence>
<proteinExistence type="predicted"/>
<evidence type="ECO:0008006" key="3">
    <source>
        <dbReference type="Google" id="ProtNLM"/>
    </source>
</evidence>